<protein>
    <submittedName>
        <fullName evidence="2">NAD-P-binding protein</fullName>
    </submittedName>
</protein>
<dbReference type="InterPro" id="IPR011032">
    <property type="entry name" value="GroES-like_sf"/>
</dbReference>
<evidence type="ECO:0000313" key="2">
    <source>
        <dbReference type="EMBL" id="KAF2665134.1"/>
    </source>
</evidence>
<dbReference type="SUPFAM" id="SSF50129">
    <property type="entry name" value="GroES-like"/>
    <property type="match status" value="1"/>
</dbReference>
<dbReference type="Pfam" id="PF00107">
    <property type="entry name" value="ADH_zinc_N"/>
    <property type="match status" value="1"/>
</dbReference>
<dbReference type="SUPFAM" id="SSF51735">
    <property type="entry name" value="NAD(P)-binding Rossmann-fold domains"/>
    <property type="match status" value="1"/>
</dbReference>
<dbReference type="EMBL" id="MU004241">
    <property type="protein sequence ID" value="KAF2665134.1"/>
    <property type="molecule type" value="Genomic_DNA"/>
</dbReference>
<feature type="domain" description="Enoyl reductase (ER)" evidence="1">
    <location>
        <begin position="14"/>
        <end position="340"/>
    </location>
</feature>
<keyword evidence="3" id="KW-1185">Reference proteome</keyword>
<dbReference type="PANTHER" id="PTHR45033">
    <property type="match status" value="1"/>
</dbReference>
<dbReference type="Proteomes" id="UP000799302">
    <property type="component" value="Unassembled WGS sequence"/>
</dbReference>
<name>A0A6A6U2F8_9PEZI</name>
<dbReference type="InterPro" id="IPR013149">
    <property type="entry name" value="ADH-like_C"/>
</dbReference>
<dbReference type="InterPro" id="IPR013154">
    <property type="entry name" value="ADH-like_N"/>
</dbReference>
<dbReference type="OrthoDB" id="3509362at2759"/>
<proteinExistence type="predicted"/>
<dbReference type="SMART" id="SM00829">
    <property type="entry name" value="PKS_ER"/>
    <property type="match status" value="1"/>
</dbReference>
<dbReference type="InterPro" id="IPR036291">
    <property type="entry name" value="NAD(P)-bd_dom_sf"/>
</dbReference>
<dbReference type="InterPro" id="IPR020843">
    <property type="entry name" value="ER"/>
</dbReference>
<dbReference type="Pfam" id="PF08240">
    <property type="entry name" value="ADH_N"/>
    <property type="match status" value="1"/>
</dbReference>
<dbReference type="Gene3D" id="3.90.180.10">
    <property type="entry name" value="Medium-chain alcohol dehydrogenases, catalytic domain"/>
    <property type="match status" value="1"/>
</dbReference>
<sequence length="343" mass="37044">MSTQTVFRITLKDGIDGIQAFNEPIPKAGQYEVLIKIRSVALNYRDIAIANSTYPLPTKDQVIPTSDMAGEILEVGEHVDGFSVGDWVIPPVTADYLYGPFKEGVDAYGSVADGMLREYVVLPAHILVKVPKSNINFNQWASVVGTGSTIWNAYYGNTPLKPGDTILLQGTGGVSITGLVVAKAAGAKTIITSSSDEKLEYAKSLGADYTINYKTHPDWAAEVLRITDGRGVDHVIENGGLGTVEQSLECVKESGIISLIGFLSNEGKSQPDMLMPALIKAVMLRGIRAGSKQQLEELVRFIGKHNLSMPVDKTFGYHREDIVAAFKYVAAGKHIGKVCISLN</sequence>
<dbReference type="Gene3D" id="3.40.50.720">
    <property type="entry name" value="NAD(P)-binding Rossmann-like Domain"/>
    <property type="match status" value="1"/>
</dbReference>
<evidence type="ECO:0000313" key="3">
    <source>
        <dbReference type="Proteomes" id="UP000799302"/>
    </source>
</evidence>
<reference evidence="2" key="1">
    <citation type="journal article" date="2020" name="Stud. Mycol.">
        <title>101 Dothideomycetes genomes: a test case for predicting lifestyles and emergence of pathogens.</title>
        <authorList>
            <person name="Haridas S."/>
            <person name="Albert R."/>
            <person name="Binder M."/>
            <person name="Bloem J."/>
            <person name="Labutti K."/>
            <person name="Salamov A."/>
            <person name="Andreopoulos B."/>
            <person name="Baker S."/>
            <person name="Barry K."/>
            <person name="Bills G."/>
            <person name="Bluhm B."/>
            <person name="Cannon C."/>
            <person name="Castanera R."/>
            <person name="Culley D."/>
            <person name="Daum C."/>
            <person name="Ezra D."/>
            <person name="Gonzalez J."/>
            <person name="Henrissat B."/>
            <person name="Kuo A."/>
            <person name="Liang C."/>
            <person name="Lipzen A."/>
            <person name="Lutzoni F."/>
            <person name="Magnuson J."/>
            <person name="Mondo S."/>
            <person name="Nolan M."/>
            <person name="Ohm R."/>
            <person name="Pangilinan J."/>
            <person name="Park H.-J."/>
            <person name="Ramirez L."/>
            <person name="Alfaro M."/>
            <person name="Sun H."/>
            <person name="Tritt A."/>
            <person name="Yoshinaga Y."/>
            <person name="Zwiers L.-H."/>
            <person name="Turgeon B."/>
            <person name="Goodwin S."/>
            <person name="Spatafora J."/>
            <person name="Crous P."/>
            <person name="Grigoriev I."/>
        </authorList>
    </citation>
    <scope>NUCLEOTIDE SEQUENCE</scope>
    <source>
        <strain evidence="2">CBS 115976</strain>
    </source>
</reference>
<dbReference type="PANTHER" id="PTHR45033:SF2">
    <property type="entry name" value="ZINC-TYPE ALCOHOL DEHYDROGENASE-LIKE PROTEIN C1773.06C"/>
    <property type="match status" value="1"/>
</dbReference>
<gene>
    <name evidence="2" type="ORF">BT63DRAFT_459757</name>
</gene>
<dbReference type="CDD" id="cd08276">
    <property type="entry name" value="MDR7"/>
    <property type="match status" value="1"/>
</dbReference>
<evidence type="ECO:0000259" key="1">
    <source>
        <dbReference type="SMART" id="SM00829"/>
    </source>
</evidence>
<dbReference type="InterPro" id="IPR052711">
    <property type="entry name" value="Zinc_ADH-like"/>
</dbReference>
<organism evidence="2 3">
    <name type="scientific">Microthyrium microscopicum</name>
    <dbReference type="NCBI Taxonomy" id="703497"/>
    <lineage>
        <taxon>Eukaryota</taxon>
        <taxon>Fungi</taxon>
        <taxon>Dikarya</taxon>
        <taxon>Ascomycota</taxon>
        <taxon>Pezizomycotina</taxon>
        <taxon>Dothideomycetes</taxon>
        <taxon>Dothideomycetes incertae sedis</taxon>
        <taxon>Microthyriales</taxon>
        <taxon>Microthyriaceae</taxon>
        <taxon>Microthyrium</taxon>
    </lineage>
</organism>
<dbReference type="AlphaFoldDB" id="A0A6A6U2F8"/>
<dbReference type="GO" id="GO:0016491">
    <property type="term" value="F:oxidoreductase activity"/>
    <property type="evidence" value="ECO:0007669"/>
    <property type="project" value="InterPro"/>
</dbReference>
<accession>A0A6A6U2F8</accession>